<sequence length="468" mass="50182">MAKTLFDKIWDQHVIEELPGGVSLLHVDRHLMHELTSVAAIRQLEARGARVHDPSLTFATLDHVISTRPGRTAGDEAWSTIAIETLREQTARLRIPLFDVDDGRQGIVHVIGPELGLTLPGLLLVCADSHTCTHGALGAIAFGIGSTEQVHVLATQTIRQKRPNTCRVRFEGATRPGVEAKDMILYLVGALGTSGGTGYAIEYAGPAIRALPVEARLTLCNVSIELGAKVGMIAPDDVTFAYIEGRDYAPAGAALDEAIAQWKQLASDDDAVFDKEITIDATLIRPQITWGTSPEHVIAIDGQVPDPLNEPDPARRESLEKALAYMQLTPGQRLDQTPIDRVFIGSCTNSRLSDLRNAAQVVKGQQVAAHVTAWVVPGSLEVKRDAEREGLDQIFLDAGFEWREPGCSMCVGANGDMVGPGERCVSTSNRNFVGRQGPGALTHLASPRVAAASAISGRISMPQAEAVA</sequence>
<keyword evidence="7 13" id="KW-0028">Amino-acid biosynthesis</keyword>
<feature type="binding site" evidence="13">
    <location>
        <position position="410"/>
    </location>
    <ligand>
        <name>[4Fe-4S] cluster</name>
        <dbReference type="ChEBI" id="CHEBI:49883"/>
    </ligand>
</feature>
<dbReference type="NCBIfam" id="NF004016">
    <property type="entry name" value="PRK05478.1"/>
    <property type="match status" value="1"/>
</dbReference>
<reference evidence="15" key="1">
    <citation type="submission" date="2016-01" db="EMBL/GenBank/DDBJ databases">
        <authorList>
            <person name="Peeters C."/>
        </authorList>
    </citation>
    <scope>NUCLEOTIDE SEQUENCE [LARGE SCALE GENOMIC DNA]</scope>
    <source>
        <strain evidence="15">LMG 22940</strain>
    </source>
</reference>
<dbReference type="PRINTS" id="PR00415">
    <property type="entry name" value="ACONITASE"/>
</dbReference>
<evidence type="ECO:0000256" key="13">
    <source>
        <dbReference type="HAMAP-Rule" id="MF_01026"/>
    </source>
</evidence>
<keyword evidence="8 13" id="KW-0479">Metal-binding</keyword>
<dbReference type="PROSITE" id="PS00450">
    <property type="entry name" value="ACONITASE_1"/>
    <property type="match status" value="1"/>
</dbReference>
<dbReference type="EC" id="4.2.1.33" evidence="13"/>
<evidence type="ECO:0000256" key="4">
    <source>
        <dbReference type="ARBA" id="ARBA00011271"/>
    </source>
</evidence>
<dbReference type="HAMAP" id="MF_01026">
    <property type="entry name" value="LeuC_type1"/>
    <property type="match status" value="1"/>
</dbReference>
<dbReference type="OrthoDB" id="9802769at2"/>
<dbReference type="InterPro" id="IPR015931">
    <property type="entry name" value="Acnase/IPM_dHydase_lsu_aba_1/3"/>
</dbReference>
<dbReference type="AlphaFoldDB" id="A0A158K860"/>
<dbReference type="GO" id="GO:0003861">
    <property type="term" value="F:3-isopropylmalate dehydratase activity"/>
    <property type="evidence" value="ECO:0007669"/>
    <property type="project" value="UniProtKB-UniRule"/>
</dbReference>
<evidence type="ECO:0000313" key="16">
    <source>
        <dbReference type="Proteomes" id="UP000054770"/>
    </source>
</evidence>
<keyword evidence="16" id="KW-1185">Reference proteome</keyword>
<dbReference type="EMBL" id="FCON02000070">
    <property type="protein sequence ID" value="SAL77215.1"/>
    <property type="molecule type" value="Genomic_DNA"/>
</dbReference>
<dbReference type="PROSITE" id="PS01244">
    <property type="entry name" value="ACONITASE_2"/>
    <property type="match status" value="1"/>
</dbReference>
<dbReference type="NCBIfam" id="NF009116">
    <property type="entry name" value="PRK12466.1"/>
    <property type="match status" value="1"/>
</dbReference>
<dbReference type="UniPathway" id="UPA00048">
    <property type="reaction ID" value="UER00071"/>
</dbReference>
<evidence type="ECO:0000256" key="7">
    <source>
        <dbReference type="ARBA" id="ARBA00022605"/>
    </source>
</evidence>
<dbReference type="InterPro" id="IPR036008">
    <property type="entry name" value="Aconitase_4Fe-4S_dom"/>
</dbReference>
<comment type="cofactor">
    <cofactor evidence="13">
        <name>[4Fe-4S] cluster</name>
        <dbReference type="ChEBI" id="CHEBI:49883"/>
    </cofactor>
    <text evidence="13">Binds 1 [4Fe-4S] cluster per subunit.</text>
</comment>
<keyword evidence="10 13" id="KW-0411">Iron-sulfur</keyword>
<comment type="similarity">
    <text evidence="13">Belongs to the aconitase/IPM isomerase family. LeuC type 1 subfamily.</text>
</comment>
<comment type="function">
    <text evidence="2 13">Catalyzes the isomerization between 2-isopropylmalate and 3-isopropylmalate, via the formation of 2-isopropylmaleate.</text>
</comment>
<dbReference type="InterPro" id="IPR033941">
    <property type="entry name" value="IPMI_cat"/>
</dbReference>
<evidence type="ECO:0000256" key="9">
    <source>
        <dbReference type="ARBA" id="ARBA00023004"/>
    </source>
</evidence>
<dbReference type="InterPro" id="IPR018136">
    <property type="entry name" value="Aconitase_4Fe-4S_BS"/>
</dbReference>
<keyword evidence="9 13" id="KW-0408">Iron</keyword>
<evidence type="ECO:0000256" key="11">
    <source>
        <dbReference type="ARBA" id="ARBA00023239"/>
    </source>
</evidence>
<keyword evidence="11 13" id="KW-0456">Lyase</keyword>
<evidence type="ECO:0000256" key="12">
    <source>
        <dbReference type="ARBA" id="ARBA00023304"/>
    </source>
</evidence>
<dbReference type="InterPro" id="IPR004430">
    <property type="entry name" value="3-IsopropMal_deHydase_lsu"/>
</dbReference>
<dbReference type="RefSeq" id="WP_087647197.1">
    <property type="nucleotide sequence ID" value="NZ_FCON02000070.1"/>
</dbReference>
<dbReference type="Pfam" id="PF00330">
    <property type="entry name" value="Aconitase"/>
    <property type="match status" value="1"/>
</dbReference>
<comment type="caution">
    <text evidence="15">The sequence shown here is derived from an EMBL/GenBank/DDBJ whole genome shotgun (WGS) entry which is preliminary data.</text>
</comment>
<evidence type="ECO:0000256" key="10">
    <source>
        <dbReference type="ARBA" id="ARBA00023014"/>
    </source>
</evidence>
<gene>
    <name evidence="13" type="primary">leuC</name>
    <name evidence="15" type="ORF">AWB68_05150</name>
</gene>
<evidence type="ECO:0000256" key="5">
    <source>
        <dbReference type="ARBA" id="ARBA00022430"/>
    </source>
</evidence>
<dbReference type="GO" id="GO:0051539">
    <property type="term" value="F:4 iron, 4 sulfur cluster binding"/>
    <property type="evidence" value="ECO:0007669"/>
    <property type="project" value="UniProtKB-KW"/>
</dbReference>
<dbReference type="PANTHER" id="PTHR43822:SF9">
    <property type="entry name" value="3-ISOPROPYLMALATE DEHYDRATASE"/>
    <property type="match status" value="1"/>
</dbReference>
<accession>A0A158K860</accession>
<keyword evidence="12 13" id="KW-0100">Branched-chain amino acid biosynthesis</keyword>
<proteinExistence type="inferred from homology"/>
<evidence type="ECO:0000259" key="14">
    <source>
        <dbReference type="Pfam" id="PF00330"/>
    </source>
</evidence>
<dbReference type="InterPro" id="IPR050067">
    <property type="entry name" value="IPM_dehydratase_rel_enz"/>
</dbReference>
<dbReference type="NCBIfam" id="TIGR00170">
    <property type="entry name" value="leuC"/>
    <property type="match status" value="1"/>
</dbReference>
<dbReference type="GO" id="GO:0009098">
    <property type="term" value="P:L-leucine biosynthetic process"/>
    <property type="evidence" value="ECO:0007669"/>
    <property type="project" value="UniProtKB-UniRule"/>
</dbReference>
<keyword evidence="15" id="KW-0413">Isomerase</keyword>
<evidence type="ECO:0000256" key="6">
    <source>
        <dbReference type="ARBA" id="ARBA00022485"/>
    </source>
</evidence>
<dbReference type="PANTHER" id="PTHR43822">
    <property type="entry name" value="HOMOACONITASE, MITOCHONDRIAL-RELATED"/>
    <property type="match status" value="1"/>
</dbReference>
<dbReference type="SUPFAM" id="SSF53732">
    <property type="entry name" value="Aconitase iron-sulfur domain"/>
    <property type="match status" value="1"/>
</dbReference>
<dbReference type="GO" id="GO:0016853">
    <property type="term" value="F:isomerase activity"/>
    <property type="evidence" value="ECO:0007669"/>
    <property type="project" value="UniProtKB-KW"/>
</dbReference>
<evidence type="ECO:0000256" key="2">
    <source>
        <dbReference type="ARBA" id="ARBA00002695"/>
    </source>
</evidence>
<dbReference type="Gene3D" id="3.30.499.10">
    <property type="entry name" value="Aconitase, domain 3"/>
    <property type="match status" value="2"/>
</dbReference>
<dbReference type="CDD" id="cd01583">
    <property type="entry name" value="IPMI"/>
    <property type="match status" value="1"/>
</dbReference>
<organism evidence="15 16">
    <name type="scientific">Caballeronia choica</name>
    <dbReference type="NCBI Taxonomy" id="326476"/>
    <lineage>
        <taxon>Bacteria</taxon>
        <taxon>Pseudomonadati</taxon>
        <taxon>Pseudomonadota</taxon>
        <taxon>Betaproteobacteria</taxon>
        <taxon>Burkholderiales</taxon>
        <taxon>Burkholderiaceae</taxon>
        <taxon>Caballeronia</taxon>
    </lineage>
</organism>
<comment type="catalytic activity">
    <reaction evidence="1 13">
        <text>(2R,3S)-3-isopropylmalate = (2S)-2-isopropylmalate</text>
        <dbReference type="Rhea" id="RHEA:32287"/>
        <dbReference type="ChEBI" id="CHEBI:1178"/>
        <dbReference type="ChEBI" id="CHEBI:35121"/>
        <dbReference type="EC" id="4.2.1.33"/>
    </reaction>
</comment>
<name>A0A158K860_9BURK</name>
<dbReference type="Proteomes" id="UP000054770">
    <property type="component" value="Unassembled WGS sequence"/>
</dbReference>
<comment type="pathway">
    <text evidence="3 13">Amino-acid biosynthesis; L-leucine biosynthesis; L-leucine from 3-methyl-2-oxobutanoate: step 2/4.</text>
</comment>
<evidence type="ECO:0000256" key="1">
    <source>
        <dbReference type="ARBA" id="ARBA00000491"/>
    </source>
</evidence>
<dbReference type="InterPro" id="IPR001030">
    <property type="entry name" value="Acoase/IPM_deHydtase_lsu_aba"/>
</dbReference>
<keyword evidence="6 13" id="KW-0004">4Fe-4S</keyword>
<protein>
    <recommendedName>
        <fullName evidence="13">3-isopropylmalate dehydratase large subunit</fullName>
        <ecNumber evidence="13">4.2.1.33</ecNumber>
    </recommendedName>
    <alternativeName>
        <fullName evidence="13">Alpha-IPM isomerase</fullName>
        <shortName evidence="13">IPMI</shortName>
    </alternativeName>
    <alternativeName>
        <fullName evidence="13">Isopropylmalate isomerase</fullName>
    </alternativeName>
</protein>
<dbReference type="GO" id="GO:0046872">
    <property type="term" value="F:metal ion binding"/>
    <property type="evidence" value="ECO:0007669"/>
    <property type="project" value="UniProtKB-KW"/>
</dbReference>
<evidence type="ECO:0000313" key="15">
    <source>
        <dbReference type="EMBL" id="SAL77215.1"/>
    </source>
</evidence>
<comment type="subunit">
    <text evidence="4 13">Heterodimer of LeuC and LeuD.</text>
</comment>
<feature type="domain" description="Aconitase/3-isopropylmalate dehydratase large subunit alpha/beta/alpha" evidence="14">
    <location>
        <begin position="7"/>
        <end position="457"/>
    </location>
</feature>
<evidence type="ECO:0000256" key="3">
    <source>
        <dbReference type="ARBA" id="ARBA00004729"/>
    </source>
</evidence>
<evidence type="ECO:0000256" key="8">
    <source>
        <dbReference type="ARBA" id="ARBA00022723"/>
    </source>
</evidence>
<keyword evidence="5 13" id="KW-0432">Leucine biosynthesis</keyword>
<feature type="binding site" evidence="13">
    <location>
        <position position="347"/>
    </location>
    <ligand>
        <name>[4Fe-4S] cluster</name>
        <dbReference type="ChEBI" id="CHEBI:49883"/>
    </ligand>
</feature>
<feature type="binding site" evidence="13">
    <location>
        <position position="407"/>
    </location>
    <ligand>
        <name>[4Fe-4S] cluster</name>
        <dbReference type="ChEBI" id="CHEBI:49883"/>
    </ligand>
</feature>